<reference evidence="2" key="1">
    <citation type="submission" date="2022-03" db="EMBL/GenBank/DDBJ databases">
        <authorList>
            <person name="Tunstrom K."/>
        </authorList>
    </citation>
    <scope>NUCLEOTIDE SEQUENCE</scope>
</reference>
<protein>
    <submittedName>
        <fullName evidence="2">Uncharacterized protein</fullName>
    </submittedName>
</protein>
<keyword evidence="1" id="KW-0732">Signal</keyword>
<dbReference type="Proteomes" id="UP001153954">
    <property type="component" value="Unassembled WGS sequence"/>
</dbReference>
<name>A0AAU9V942_EUPED</name>
<comment type="caution">
    <text evidence="2">The sequence shown here is derived from an EMBL/GenBank/DDBJ whole genome shotgun (WGS) entry which is preliminary data.</text>
</comment>
<sequence>MILLSVLLTMYLGISSTNAAPLQLHFLQPYQRVVMQQQQQNIQQQLLELQAMQQLSSMSASTTLNNPIPPLLFFLPEHQMEPNTNINEKQIIKGNIDNEIKLKQHTKSKDEDLDSVVIDAEPVPIIEEQKAFLVLPNGRFSIGGIISAIPFLPIEINVPDTISWAYNGIANGISSIISIIGQRPPINSGTEVVSLKSMINNLKMRREQENVARPIIIMPIENFKTPILPVQL</sequence>
<accession>A0AAU9V942</accession>
<keyword evidence="3" id="KW-1185">Reference proteome</keyword>
<evidence type="ECO:0000313" key="3">
    <source>
        <dbReference type="Proteomes" id="UP001153954"/>
    </source>
</evidence>
<dbReference type="AlphaFoldDB" id="A0AAU9V942"/>
<feature type="signal peptide" evidence="1">
    <location>
        <begin position="1"/>
        <end position="19"/>
    </location>
</feature>
<feature type="chain" id="PRO_5044021100" evidence="1">
    <location>
        <begin position="20"/>
        <end position="232"/>
    </location>
</feature>
<evidence type="ECO:0000256" key="1">
    <source>
        <dbReference type="SAM" id="SignalP"/>
    </source>
</evidence>
<organism evidence="2 3">
    <name type="scientific">Euphydryas editha</name>
    <name type="common">Edith's checkerspot</name>
    <dbReference type="NCBI Taxonomy" id="104508"/>
    <lineage>
        <taxon>Eukaryota</taxon>
        <taxon>Metazoa</taxon>
        <taxon>Ecdysozoa</taxon>
        <taxon>Arthropoda</taxon>
        <taxon>Hexapoda</taxon>
        <taxon>Insecta</taxon>
        <taxon>Pterygota</taxon>
        <taxon>Neoptera</taxon>
        <taxon>Endopterygota</taxon>
        <taxon>Lepidoptera</taxon>
        <taxon>Glossata</taxon>
        <taxon>Ditrysia</taxon>
        <taxon>Papilionoidea</taxon>
        <taxon>Nymphalidae</taxon>
        <taxon>Nymphalinae</taxon>
        <taxon>Euphydryas</taxon>
    </lineage>
</organism>
<dbReference type="EMBL" id="CAKOGL010000030">
    <property type="protein sequence ID" value="CAH2107758.1"/>
    <property type="molecule type" value="Genomic_DNA"/>
</dbReference>
<gene>
    <name evidence="2" type="ORF">EEDITHA_LOCUS21756</name>
</gene>
<evidence type="ECO:0000313" key="2">
    <source>
        <dbReference type="EMBL" id="CAH2107758.1"/>
    </source>
</evidence>
<proteinExistence type="predicted"/>